<gene>
    <name evidence="21" type="ORF">D9C73_015238</name>
</gene>
<dbReference type="InterPro" id="IPR012677">
    <property type="entry name" value="Nucleotide-bd_a/b_plait_sf"/>
</dbReference>
<keyword evidence="10" id="KW-0408">Iron</keyword>
<comment type="similarity">
    <text evidence="4">Belongs to the alkB family.</text>
</comment>
<dbReference type="SUPFAM" id="SSF51197">
    <property type="entry name" value="Clavaminate synthase-like"/>
    <property type="match status" value="1"/>
</dbReference>
<feature type="region of interest" description="Disordered" evidence="18">
    <location>
        <begin position="849"/>
        <end position="881"/>
    </location>
</feature>
<dbReference type="InterPro" id="IPR035979">
    <property type="entry name" value="RBD_domain_sf"/>
</dbReference>
<evidence type="ECO:0000256" key="6">
    <source>
        <dbReference type="ARBA" id="ARBA00022490"/>
    </source>
</evidence>
<dbReference type="Gene3D" id="3.40.50.150">
    <property type="entry name" value="Vaccinia Virus protein VP39"/>
    <property type="match status" value="1"/>
</dbReference>
<dbReference type="InterPro" id="IPR027450">
    <property type="entry name" value="AlkB-like"/>
</dbReference>
<proteinExistence type="inferred from homology"/>
<dbReference type="EC" id="2.1.1.229" evidence="5"/>
<dbReference type="InterPro" id="IPR029063">
    <property type="entry name" value="SAM-dependent_MTases_sf"/>
</dbReference>
<dbReference type="InterPro" id="IPR034256">
    <property type="entry name" value="ALKBH8_RRM"/>
</dbReference>
<dbReference type="Gene3D" id="3.30.70.330">
    <property type="match status" value="1"/>
</dbReference>
<feature type="region of interest" description="Disordered" evidence="18">
    <location>
        <begin position="1"/>
        <end position="20"/>
    </location>
</feature>
<evidence type="ECO:0000256" key="16">
    <source>
        <dbReference type="PROSITE-ProRule" id="PRU00176"/>
    </source>
</evidence>
<accession>A0A4U5V0F3</accession>
<dbReference type="PANTHER" id="PTHR12072">
    <property type="entry name" value="CWF19, CELL CYCLE CONTROL PROTEIN"/>
    <property type="match status" value="1"/>
</dbReference>
<evidence type="ECO:0000256" key="3">
    <source>
        <dbReference type="ARBA" id="ARBA00006795"/>
    </source>
</evidence>
<dbReference type="PANTHER" id="PTHR12072:SF5">
    <property type="entry name" value="CWF19-LIKE PROTEIN 2"/>
    <property type="match status" value="1"/>
</dbReference>
<dbReference type="AlphaFoldDB" id="A0A4U5V0F3"/>
<feature type="region of interest" description="Disordered" evidence="18">
    <location>
        <begin position="928"/>
        <end position="1032"/>
    </location>
</feature>
<feature type="compositionally biased region" description="Basic and acidic residues" evidence="18">
    <location>
        <begin position="491"/>
        <end position="504"/>
    </location>
</feature>
<evidence type="ECO:0000256" key="2">
    <source>
        <dbReference type="ARBA" id="ARBA00004496"/>
    </source>
</evidence>
<dbReference type="InterPro" id="IPR037151">
    <property type="entry name" value="AlkB-like_sf"/>
</dbReference>
<feature type="compositionally biased region" description="Basic and acidic residues" evidence="18">
    <location>
        <begin position="818"/>
        <end position="834"/>
    </location>
</feature>
<keyword evidence="17" id="KW-0175">Coiled coil</keyword>
<dbReference type="InterPro" id="IPR005123">
    <property type="entry name" value="Oxoglu/Fe-dep_dioxygenase_dom"/>
</dbReference>
<dbReference type="InterPro" id="IPR000504">
    <property type="entry name" value="RRM_dom"/>
</dbReference>
<dbReference type="GO" id="GO:0003723">
    <property type="term" value="F:RNA binding"/>
    <property type="evidence" value="ECO:0007669"/>
    <property type="project" value="UniProtKB-UniRule"/>
</dbReference>
<feature type="region of interest" description="Disordered" evidence="18">
    <location>
        <begin position="486"/>
        <end position="526"/>
    </location>
</feature>
<dbReference type="SUPFAM" id="SSF53335">
    <property type="entry name" value="S-adenosyl-L-methionine-dependent methyltransferases"/>
    <property type="match status" value="1"/>
</dbReference>
<dbReference type="InterPro" id="IPR040194">
    <property type="entry name" value="Cwf19-like"/>
</dbReference>
<feature type="compositionally biased region" description="Basic and acidic residues" evidence="18">
    <location>
        <begin position="567"/>
        <end position="583"/>
    </location>
</feature>
<keyword evidence="11" id="KW-0511">Multifunctional enzyme</keyword>
<feature type="compositionally biased region" description="Basic residues" evidence="18">
    <location>
        <begin position="765"/>
        <end position="788"/>
    </location>
</feature>
<feature type="compositionally biased region" description="Basic and acidic residues" evidence="18">
    <location>
        <begin position="704"/>
        <end position="744"/>
    </location>
</feature>
<dbReference type="InterPro" id="IPR006768">
    <property type="entry name" value="Cwf19-like_C_dom-1"/>
</dbReference>
<evidence type="ECO:0000259" key="19">
    <source>
        <dbReference type="PROSITE" id="PS50102"/>
    </source>
</evidence>
<keyword evidence="7" id="KW-0949">S-adenosyl-L-methionine</keyword>
<evidence type="ECO:0000256" key="7">
    <source>
        <dbReference type="ARBA" id="ARBA00022691"/>
    </source>
</evidence>
<dbReference type="Pfam" id="PF13532">
    <property type="entry name" value="2OG-FeII_Oxy_2"/>
    <property type="match status" value="1"/>
</dbReference>
<keyword evidence="6" id="KW-0963">Cytoplasm</keyword>
<dbReference type="GO" id="GO:0106335">
    <property type="term" value="F:tRNA (5-carboxymethyluridine(34)-5-O)-methyltransferase activity"/>
    <property type="evidence" value="ECO:0007669"/>
    <property type="project" value="UniProtKB-EC"/>
</dbReference>
<dbReference type="PROSITE" id="PS51471">
    <property type="entry name" value="FE2OG_OXY"/>
    <property type="match status" value="1"/>
</dbReference>
<comment type="catalytic activity">
    <reaction evidence="12">
        <text>5-(carboxymethyl)uridine(34) in tRNA + S-adenosyl-L-methionine = 5-(2-methoxy-2-oxoethyl)uridine(34) in tRNA + S-adenosyl-L-homocysteine</text>
        <dbReference type="Rhea" id="RHEA:43208"/>
        <dbReference type="Rhea" id="RHEA-COMP:10407"/>
        <dbReference type="Rhea" id="RHEA-COMP:10408"/>
        <dbReference type="ChEBI" id="CHEBI:57856"/>
        <dbReference type="ChEBI" id="CHEBI:59789"/>
        <dbReference type="ChEBI" id="CHEBI:74851"/>
        <dbReference type="ChEBI" id="CHEBI:74882"/>
        <dbReference type="EC" id="2.1.1.229"/>
    </reaction>
</comment>
<feature type="coiled-coil region" evidence="17">
    <location>
        <begin position="882"/>
        <end position="909"/>
    </location>
</feature>
<feature type="compositionally biased region" description="Basic and acidic residues" evidence="18">
    <location>
        <begin position="11"/>
        <end position="20"/>
    </location>
</feature>
<evidence type="ECO:0000256" key="9">
    <source>
        <dbReference type="ARBA" id="ARBA00022884"/>
    </source>
</evidence>
<evidence type="ECO:0000256" key="15">
    <source>
        <dbReference type="ARBA" id="ARBA00049802"/>
    </source>
</evidence>
<feature type="region of interest" description="Disordered" evidence="18">
    <location>
        <begin position="567"/>
        <end position="654"/>
    </location>
</feature>
<evidence type="ECO:0000256" key="12">
    <source>
        <dbReference type="ARBA" id="ARBA00034996"/>
    </source>
</evidence>
<evidence type="ECO:0000256" key="8">
    <source>
        <dbReference type="ARBA" id="ARBA00022833"/>
    </source>
</evidence>
<dbReference type="CDD" id="cd12431">
    <property type="entry name" value="RRM_ALKBH8"/>
    <property type="match status" value="1"/>
</dbReference>
<evidence type="ECO:0000256" key="4">
    <source>
        <dbReference type="ARBA" id="ARBA00007879"/>
    </source>
</evidence>
<feature type="compositionally biased region" description="Basic and acidic residues" evidence="18">
    <location>
        <begin position="949"/>
        <end position="1016"/>
    </location>
</feature>
<feature type="region of interest" description="Disordered" evidence="18">
    <location>
        <begin position="1059"/>
        <end position="1123"/>
    </location>
</feature>
<dbReference type="STRING" id="240159.A0A4U5V0F3"/>
<keyword evidence="8" id="KW-0862">Zinc</keyword>
<dbReference type="GO" id="GO:0000398">
    <property type="term" value="P:mRNA splicing, via spliceosome"/>
    <property type="evidence" value="ECO:0007669"/>
    <property type="project" value="TreeGrafter"/>
</dbReference>
<feature type="compositionally biased region" description="Acidic residues" evidence="18">
    <location>
        <begin position="1017"/>
        <end position="1031"/>
    </location>
</feature>
<dbReference type="Proteomes" id="UP000298787">
    <property type="component" value="Chromosome 13"/>
</dbReference>
<dbReference type="SUPFAM" id="SSF54928">
    <property type="entry name" value="RNA-binding domain, RBD"/>
    <property type="match status" value="1"/>
</dbReference>
<feature type="domain" description="Fe2OG dioxygenase" evidence="20">
    <location>
        <begin position="222"/>
        <end position="342"/>
    </location>
</feature>
<evidence type="ECO:0000256" key="5">
    <source>
        <dbReference type="ARBA" id="ARBA00012808"/>
    </source>
</evidence>
<feature type="region of interest" description="Disordered" evidence="18">
    <location>
        <begin position="702"/>
        <end position="801"/>
    </location>
</feature>
<organism evidence="21 22">
    <name type="scientific">Collichthys lucidus</name>
    <name type="common">Big head croaker</name>
    <name type="synonym">Sciaena lucida</name>
    <dbReference type="NCBI Taxonomy" id="240159"/>
    <lineage>
        <taxon>Eukaryota</taxon>
        <taxon>Metazoa</taxon>
        <taxon>Chordata</taxon>
        <taxon>Craniata</taxon>
        <taxon>Vertebrata</taxon>
        <taxon>Euteleostomi</taxon>
        <taxon>Actinopterygii</taxon>
        <taxon>Neopterygii</taxon>
        <taxon>Teleostei</taxon>
        <taxon>Neoteleostei</taxon>
        <taxon>Acanthomorphata</taxon>
        <taxon>Eupercaria</taxon>
        <taxon>Sciaenidae</taxon>
        <taxon>Collichthys</taxon>
    </lineage>
</organism>
<dbReference type="InterPro" id="IPR013216">
    <property type="entry name" value="Methyltransf_11"/>
</dbReference>
<comment type="cofactor">
    <cofactor evidence="1">
        <name>Fe(2+)</name>
        <dbReference type="ChEBI" id="CHEBI:29033"/>
    </cofactor>
</comment>
<dbReference type="FunFam" id="2.60.120.590:FF:000012">
    <property type="entry name" value="AlkB homolog 8, tRNA methyltransferase"/>
    <property type="match status" value="1"/>
</dbReference>
<evidence type="ECO:0000259" key="20">
    <source>
        <dbReference type="PROSITE" id="PS51471"/>
    </source>
</evidence>
<dbReference type="Gene3D" id="2.60.120.590">
    <property type="entry name" value="Alpha-ketoglutarate-dependent dioxygenase AlkB-like"/>
    <property type="match status" value="1"/>
</dbReference>
<dbReference type="Pfam" id="PF00076">
    <property type="entry name" value="RRM_1"/>
    <property type="match status" value="1"/>
</dbReference>
<comment type="function">
    <text evidence="13">Catalyzes the methylation of 5-carboxymethyl uridine to 5-methylcarboxymethyl uridine at the wobble position of the anticodon loop in tRNA via its methyltransferase domain. Catalyzes the last step in the formation of 5-methylcarboxymethyl uridine at the wobble position of the anticodon loop in target tRNA. Has a preference for tRNA(Arg) and tRNA(Glu), and does not bind tRNA(Lys). Binds tRNA and catalyzes the iron and alpha-ketoglutarate dependent hydroxylation of 5-methylcarboxymethyl uridine at the wobble position of the anticodon loop in tRNA via its dioxygenase domain, giving rise to 5-(S)-methoxycarbonylhydroxymethyluridine; has a preference for tRNA(Gly). Required for normal survival after DNA damage. May inhibit apoptosis and promote cell survival and angiogenesis.</text>
</comment>
<feature type="region of interest" description="Disordered" evidence="18">
    <location>
        <begin position="816"/>
        <end position="835"/>
    </location>
</feature>
<dbReference type="Pfam" id="PF08241">
    <property type="entry name" value="Methyltransf_11"/>
    <property type="match status" value="1"/>
</dbReference>
<dbReference type="GO" id="GO:0005737">
    <property type="term" value="C:cytoplasm"/>
    <property type="evidence" value="ECO:0007669"/>
    <property type="project" value="UniProtKB-SubCell"/>
</dbReference>
<dbReference type="PROSITE" id="PS50102">
    <property type="entry name" value="RRM"/>
    <property type="match status" value="1"/>
</dbReference>
<reference evidence="21 22" key="1">
    <citation type="submission" date="2019-01" db="EMBL/GenBank/DDBJ databases">
        <title>Genome Assembly of Collichthys lucidus.</title>
        <authorList>
            <person name="Cai M."/>
            <person name="Xiao S."/>
        </authorList>
    </citation>
    <scope>NUCLEOTIDE SEQUENCE [LARGE SCALE GENOMIC DNA]</scope>
    <source>
        <strain evidence="21">JT15FE1705JMU</strain>
        <tissue evidence="21">Muscle</tissue>
    </source>
</reference>
<evidence type="ECO:0000256" key="17">
    <source>
        <dbReference type="SAM" id="Coils"/>
    </source>
</evidence>
<evidence type="ECO:0000256" key="14">
    <source>
        <dbReference type="ARBA" id="ARBA00049786"/>
    </source>
</evidence>
<feature type="compositionally biased region" description="Polar residues" evidence="18">
    <location>
        <begin position="611"/>
        <end position="632"/>
    </location>
</feature>
<dbReference type="EMBL" id="CM014090">
    <property type="protein sequence ID" value="TKS81134.1"/>
    <property type="molecule type" value="Genomic_DNA"/>
</dbReference>
<evidence type="ECO:0000256" key="11">
    <source>
        <dbReference type="ARBA" id="ARBA00023268"/>
    </source>
</evidence>
<feature type="domain" description="RRM" evidence="19">
    <location>
        <begin position="46"/>
        <end position="124"/>
    </location>
</feature>
<feature type="compositionally biased region" description="Basic and acidic residues" evidence="18">
    <location>
        <begin position="1059"/>
        <end position="1077"/>
    </location>
</feature>
<keyword evidence="9 16" id="KW-0694">RNA-binding</keyword>
<comment type="subcellular location">
    <subcellularLocation>
        <location evidence="2">Cytoplasm</location>
    </subcellularLocation>
</comment>
<dbReference type="Pfam" id="PF04677">
    <property type="entry name" value="CwfJ_C_1"/>
    <property type="match status" value="1"/>
</dbReference>
<evidence type="ECO:0000256" key="18">
    <source>
        <dbReference type="SAM" id="MobiDB-lite"/>
    </source>
</evidence>
<keyword evidence="22" id="KW-1185">Reference proteome</keyword>
<name>A0A4U5V0F3_COLLU</name>
<protein>
    <recommendedName>
        <fullName evidence="5">tRNA (carboxymethyluridine(34)-5-O)-methyltransferase</fullName>
        <ecNumber evidence="5">2.1.1.229</ecNumber>
    </recommendedName>
    <alternativeName>
        <fullName evidence="14">Alkylated DNA repair protein alkB homolog 8</fullName>
    </alternativeName>
    <alternativeName>
        <fullName evidence="15">S-adenosyl-L-methionine-dependent tRNA methyltransferase ALKBH8</fullName>
    </alternativeName>
</protein>
<evidence type="ECO:0000313" key="21">
    <source>
        <dbReference type="EMBL" id="TKS81134.1"/>
    </source>
</evidence>
<evidence type="ECO:0000313" key="22">
    <source>
        <dbReference type="Proteomes" id="UP000298787"/>
    </source>
</evidence>
<feature type="compositionally biased region" description="Low complexity" evidence="18">
    <location>
        <begin position="634"/>
        <end position="646"/>
    </location>
</feature>
<evidence type="ECO:0000256" key="13">
    <source>
        <dbReference type="ARBA" id="ARBA00045506"/>
    </source>
</evidence>
<dbReference type="GO" id="GO:0008757">
    <property type="term" value="F:S-adenosylmethionine-dependent methyltransferase activity"/>
    <property type="evidence" value="ECO:0007669"/>
    <property type="project" value="InterPro"/>
</dbReference>
<evidence type="ECO:0000256" key="1">
    <source>
        <dbReference type="ARBA" id="ARBA00001954"/>
    </source>
</evidence>
<sequence>MDPGVESSMEAVRRSKDEKKVLRKQLKASHTLLKHEGISTTPQPSKSLVVANGGLGNGVSREALSAALKEMGELETLIMHPHKPYAFVTYRSEECARKAHVHLNGQKLQCGENSVTLYLSYVDSVTCKEEASLPLPDGLVLVEDFVSPEEEALLLAAIDWSSINDDVTAQKSLKHRRVKHYGFEFRYDNNNVDKDKPLPAGIPQECLPVLEQCLKNKHIIMMPDQLTVNQYESGQGIPPHVDTHSAFEDTILSLSLGAQTVMEFRHPDGRLVSVVLPGRSLLVMKGESRYLWTHGITPRKFDMVPACDPQFPAHTMSDLRTNSNLTLSKRGTRTSFTFRKIRHEPCRCVREDPSASPPSPPSLPSCHADAAHLEEEYVHRVYDAIASHFSSTRHTPWSRVCHFLSSLPPGSVLTDVGCGNGKYLGVNPEVIAVGCDRSSALIQICAERGFQVFVSDALSVPLRTASCDACISIAVIHHFSTQSTTRQRSKYLKDQNKERPENHSPSDITSEDSQEPHGKASVQTSRCLEDSPVDDLQCVSKVSDGKLSVHTNRTAFNTQDLLVPWHLKDGKKRGQEESGEGVKKDKKKEKSKNSIPTSDCNPDPSPGFETSVPSGSGQDTSDATHSSDSKPSASDDTTQTSTSTRKSQSENSPTPVFHRYYHVFQQGELEQLCGQVAGVKVQSSYHDQGNCVMAAQGVSFESTRSIDERKDSKRQARQEAIQKAKQRYEKEERRKELKRQRGEDTWMLPEINQRLQEIEDDGSVKSKKKKEKKSKKKKEKKKKAKKERKAGGDGCSDSSERDEWMTFDFLAMKTTSTAEKRAEKERLKEEERAKAQAIEQAGLHKLELNPYWKDGGTGLPPEEKASTAASKAAGPVVNDGGLSWLRKNYQRMKEQAEREQRRLEDVVAERYGSMEEFQKRLADAEKAVYGQRRGGGGGGDNRSARGGWRKGDNESRERWRRNEEDGGEGDRWRRNERARDSSPTDRERYRAGRDEERGRHRDREEERVRDRDRSESESEEEEEEVPLLTEEEMNKLGAKLVKAEIMGNTAMVEKLKSQLDAAQKAKESHAARRKLQETKQIAGRSSEDQEILLFRTDQSGRAWPVNAPSGPQEPHGGRRKKKAIETHVDGERVRYFQDDDNVGLKEMVRREKMSSAQDQNALYSRMAAKMMGKTDGDNYTLDDMFVSGAAQREGEGREEERMRNQAIGESRRLAASMEKCQHCFSSQELQKHLIVAIGSKVRDHECALF</sequence>
<dbReference type="GO" id="GO:0071014">
    <property type="term" value="C:post-mRNA release spliceosomal complex"/>
    <property type="evidence" value="ECO:0007669"/>
    <property type="project" value="TreeGrafter"/>
</dbReference>
<evidence type="ECO:0000256" key="10">
    <source>
        <dbReference type="ARBA" id="ARBA00023004"/>
    </source>
</evidence>
<comment type="similarity">
    <text evidence="3">Belongs to the CWF19 family.</text>
</comment>